<name>A0ACC5RM88_ENTAG</name>
<evidence type="ECO:0000313" key="1">
    <source>
        <dbReference type="EMBL" id="MBK4725754.1"/>
    </source>
</evidence>
<dbReference type="EMBL" id="JAEOXF010000005">
    <property type="protein sequence ID" value="MBK4725754.1"/>
    <property type="molecule type" value="Genomic_DNA"/>
</dbReference>
<sequence length="789" mass="85959">MALFTFAALPGKSLKYSAVSLAIALNTLAPYAAAASATVAVSLPQQPLSSALNALAQQAGVQLIVAPSAVANKTAPAVSGTMTLESALDRLLQGSGLHYSRQNDMVTVEPGDTLDGNTLTVTANSGQQGGSVPQQTSSATKTNSSLLDVPQSVSVISRQQMDRQNVQSVTEALRYVPGVKTETYGVDPKGYDWIYIRGFNALTTNDYRDGLRQLNNSYSYFRTEPYALERIDVVRGPSSTLFGLGDAGGIINRVSKLPTAQGVHEVEVQLGNFDRRQLQFDLSDKINDDSRYLYRLVGVARDSNTQFQYANGPKVKDDRVYIAPSFTWLPNADTSLTLRADYLRDSSGGTIAVLTQPDGKVTDTLLGDYSYNHFRNEQFTVGYEFSHQLNDAVQLRQNLRFGQTDTILNNLLPGATDYTAGTQARNAVRFDEHMQAFNIDNQLQADFATGTINHTLLTGIDYSWLDGNAKRFNQAAPTLNIFQPQYGVDISDPTTLVNNNNQTTSQLGVYAQDQISLTPNWLLTVGGRHDDISMRTQNNLTENTSWLDKDAWTGRAGLTWLVGNGLAPYISYAESFTPNSGTDSSNNTFTPSKAHQVEAGIKYQPDADLLMTLAAFEITKTNVLTNELVNGLATGYQTASGEVRSRGIEWETQAQLTQNLHALASYSYTDTEITKSNDGVQGNKQANVPKHMASVWLSYGFTQGVLDGLTLNSGARYVGSMYGDNENTVAVKNFALVDAGAAYKVNQHLTFGMNVQNLLNHQYVGTCDGTTSCYPGQERTLIGSVKYNF</sequence>
<dbReference type="Proteomes" id="UP000633731">
    <property type="component" value="Unassembled WGS sequence"/>
</dbReference>
<gene>
    <name evidence="1" type="ORF">JJL49_10985</name>
</gene>
<protein>
    <submittedName>
        <fullName evidence="1">TonB-dependent siderophore receptor</fullName>
    </submittedName>
</protein>
<keyword evidence="2" id="KW-1185">Reference proteome</keyword>
<reference evidence="1" key="1">
    <citation type="submission" date="2021-01" db="EMBL/GenBank/DDBJ databases">
        <title>Draft genome of Pantoea agglomerans Eh 335.</title>
        <authorList>
            <person name="Emsley S.A."/>
            <person name="Oline D.K."/>
            <person name="Saw J.H."/>
            <person name="Ushijima B."/>
            <person name="Videau P."/>
            <person name="Koyack M.J."/>
        </authorList>
    </citation>
    <scope>NUCLEOTIDE SEQUENCE</scope>
    <source>
        <strain evidence="1">Eh 335</strain>
    </source>
</reference>
<organism evidence="1 2">
    <name type="scientific">Enterobacter agglomerans</name>
    <name type="common">Erwinia herbicola</name>
    <name type="synonym">Pantoea agglomerans</name>
    <dbReference type="NCBI Taxonomy" id="549"/>
    <lineage>
        <taxon>Bacteria</taxon>
        <taxon>Pseudomonadati</taxon>
        <taxon>Pseudomonadota</taxon>
        <taxon>Gammaproteobacteria</taxon>
        <taxon>Enterobacterales</taxon>
        <taxon>Erwiniaceae</taxon>
        <taxon>Pantoea</taxon>
        <taxon>Pantoea agglomerans group</taxon>
    </lineage>
</organism>
<proteinExistence type="predicted"/>
<evidence type="ECO:0000313" key="2">
    <source>
        <dbReference type="Proteomes" id="UP000633731"/>
    </source>
</evidence>
<accession>A0ACC5RM88</accession>
<comment type="caution">
    <text evidence="1">The sequence shown here is derived from an EMBL/GenBank/DDBJ whole genome shotgun (WGS) entry which is preliminary data.</text>
</comment>
<keyword evidence="1" id="KW-0675">Receptor</keyword>